<evidence type="ECO:0000313" key="1">
    <source>
        <dbReference type="EMBL" id="RML82375.1"/>
    </source>
</evidence>
<proteinExistence type="predicted"/>
<comment type="caution">
    <text evidence="1">The sequence shown here is derived from an EMBL/GenBank/DDBJ whole genome shotgun (WGS) entry which is preliminary data.</text>
</comment>
<gene>
    <name evidence="1" type="ORF">ALQ89_03223</name>
</gene>
<dbReference type="AlphaFoldDB" id="A0AAX1W4G7"/>
<organism evidence="1 2">
    <name type="scientific">Pseudomonas amygdali pv. tabaci</name>
    <name type="common">Pseudomonas syringae pv. tabaci</name>
    <dbReference type="NCBI Taxonomy" id="322"/>
    <lineage>
        <taxon>Bacteria</taxon>
        <taxon>Pseudomonadati</taxon>
        <taxon>Pseudomonadota</taxon>
        <taxon>Gammaproteobacteria</taxon>
        <taxon>Pseudomonadales</taxon>
        <taxon>Pseudomonadaceae</taxon>
        <taxon>Pseudomonas</taxon>
        <taxon>Pseudomonas amygdali</taxon>
    </lineage>
</organism>
<dbReference type="Proteomes" id="UP000280350">
    <property type="component" value="Unassembled WGS sequence"/>
</dbReference>
<accession>A0AAX1W4G7</accession>
<protein>
    <submittedName>
        <fullName evidence="1">Uncharacterized protein</fullName>
    </submittedName>
</protein>
<dbReference type="EMBL" id="RBNX01000072">
    <property type="protein sequence ID" value="RML82375.1"/>
    <property type="molecule type" value="Genomic_DNA"/>
</dbReference>
<sequence length="121" mass="13481">MIMIEPWEKSRTPELKKLLKEFTEHSPSNPDDDRDLTGEEFLSATDDKSRELIGRIVEVSRVVVFDHAGRKQGQSRAAIARAGNRVSVVGDPYDEDDGYKTTLQIETEHGVLTVDAALVGQ</sequence>
<name>A0AAX1W4G7_PSEAJ</name>
<evidence type="ECO:0000313" key="2">
    <source>
        <dbReference type="Proteomes" id="UP000280350"/>
    </source>
</evidence>
<reference evidence="1 2" key="1">
    <citation type="submission" date="2018-08" db="EMBL/GenBank/DDBJ databases">
        <title>Recombination of ecologically and evolutionarily significant loci maintains genetic cohesion in the Pseudomonas syringae species complex.</title>
        <authorList>
            <person name="Dillon M."/>
            <person name="Thakur S."/>
            <person name="Almeida R.N.D."/>
            <person name="Weir B.S."/>
            <person name="Guttman D.S."/>
        </authorList>
    </citation>
    <scope>NUCLEOTIDE SEQUENCE [LARGE SCALE GENOMIC DNA]</scope>
    <source>
        <strain evidence="1 2">ICMP 2851</strain>
    </source>
</reference>